<reference evidence="1 2" key="1">
    <citation type="submission" date="2019-11" db="EMBL/GenBank/DDBJ databases">
        <title>Draft genome sequence of Kocuria indica DP-K7, a methyl red degrading Actinobacterium.</title>
        <authorList>
            <person name="Kumaran S."/>
            <person name="Tischler D."/>
            <person name="Ngo A.C.R."/>
            <person name="Schultes F."/>
        </authorList>
    </citation>
    <scope>NUCLEOTIDE SEQUENCE [LARGE SCALE GENOMIC DNA]</scope>
    <source>
        <strain evidence="1 2">DP-K7</strain>
    </source>
</reference>
<proteinExistence type="predicted"/>
<dbReference type="Proteomes" id="UP000471026">
    <property type="component" value="Unassembled WGS sequence"/>
</dbReference>
<comment type="caution">
    <text evidence="1">The sequence shown here is derived from an EMBL/GenBank/DDBJ whole genome shotgun (WGS) entry which is preliminary data.</text>
</comment>
<dbReference type="EMBL" id="WMHZ01000021">
    <property type="protein sequence ID" value="NDO78938.1"/>
    <property type="molecule type" value="Genomic_DNA"/>
</dbReference>
<sequence>METILPADCGNAPRITIVGDLVVDWARDDTDAVAAWLADDADWTLVGERTYSGPGAAGDASARVSPERVEISSIVTHGRFASCDGFLEDGSTRIDFSHVFRFASTSKSARIKEIRRYCIETSPS</sequence>
<evidence type="ECO:0008006" key="3">
    <source>
        <dbReference type="Google" id="ProtNLM"/>
    </source>
</evidence>
<accession>A0A6N9R2N1</accession>
<dbReference type="RefSeq" id="WP_162230238.1">
    <property type="nucleotide sequence ID" value="NZ_WMHZ01000021.1"/>
</dbReference>
<evidence type="ECO:0000313" key="1">
    <source>
        <dbReference type="EMBL" id="NDO78938.1"/>
    </source>
</evidence>
<organism evidence="1 2">
    <name type="scientific">Kocuria marina subsp. indica</name>
    <dbReference type="NCBI Taxonomy" id="1049583"/>
    <lineage>
        <taxon>Bacteria</taxon>
        <taxon>Bacillati</taxon>
        <taxon>Actinomycetota</taxon>
        <taxon>Actinomycetes</taxon>
        <taxon>Micrococcales</taxon>
        <taxon>Micrococcaceae</taxon>
        <taxon>Kocuria</taxon>
    </lineage>
</organism>
<protein>
    <recommendedName>
        <fullName evidence="3">SnoaL-like domain-containing protein</fullName>
    </recommendedName>
</protein>
<dbReference type="InterPro" id="IPR032710">
    <property type="entry name" value="NTF2-like_dom_sf"/>
</dbReference>
<dbReference type="SUPFAM" id="SSF54427">
    <property type="entry name" value="NTF2-like"/>
    <property type="match status" value="1"/>
</dbReference>
<gene>
    <name evidence="1" type="ORF">GKZ75_12065</name>
</gene>
<dbReference type="Gene3D" id="3.10.450.50">
    <property type="match status" value="1"/>
</dbReference>
<name>A0A6N9R2N1_9MICC</name>
<evidence type="ECO:0000313" key="2">
    <source>
        <dbReference type="Proteomes" id="UP000471026"/>
    </source>
</evidence>
<dbReference type="AlphaFoldDB" id="A0A6N9R2N1"/>